<dbReference type="Proteomes" id="UP000229681">
    <property type="component" value="Unassembled WGS sequence"/>
</dbReference>
<evidence type="ECO:0000313" key="1">
    <source>
        <dbReference type="EMBL" id="PJF36088.1"/>
    </source>
</evidence>
<name>A0A2M8PEX0_9CHLR</name>
<gene>
    <name evidence="1" type="ORF">CUN49_07255</name>
</gene>
<organism evidence="1 2">
    <name type="scientific">Candidatus Thermofonsia Clade 1 bacterium</name>
    <dbReference type="NCBI Taxonomy" id="2364210"/>
    <lineage>
        <taxon>Bacteria</taxon>
        <taxon>Bacillati</taxon>
        <taxon>Chloroflexota</taxon>
        <taxon>Candidatus Thermofontia</taxon>
        <taxon>Candidatus Thermofonsia Clade 1</taxon>
    </lineage>
</organism>
<protein>
    <submittedName>
        <fullName evidence="1">Uncharacterized protein</fullName>
    </submittedName>
</protein>
<accession>A0A2M8PEX0</accession>
<reference evidence="1 2" key="1">
    <citation type="submission" date="2017-11" db="EMBL/GenBank/DDBJ databases">
        <title>Evolution of Phototrophy in the Chloroflexi Phylum Driven by Horizontal Gene Transfer.</title>
        <authorList>
            <person name="Ward L.M."/>
            <person name="Hemp J."/>
            <person name="Shih P.M."/>
            <person name="Mcglynn S.E."/>
            <person name="Fischer W."/>
        </authorList>
    </citation>
    <scope>NUCLEOTIDE SEQUENCE [LARGE SCALE GENOMIC DNA]</scope>
    <source>
        <strain evidence="1">JP3_13</strain>
    </source>
</reference>
<dbReference type="AlphaFoldDB" id="A0A2M8PEX0"/>
<comment type="caution">
    <text evidence="1">The sequence shown here is derived from an EMBL/GenBank/DDBJ whole genome shotgun (WGS) entry which is preliminary data.</text>
</comment>
<evidence type="ECO:0000313" key="2">
    <source>
        <dbReference type="Proteomes" id="UP000229681"/>
    </source>
</evidence>
<sequence>MTPSSQSENQSTADELAQVRAYQESVLHYEALDAQIDQLLQSAGGRTEDLSDEAYIRYRELAALRDLAYNRMMQLGSRLLDEI</sequence>
<proteinExistence type="predicted"/>
<dbReference type="EMBL" id="PGTM01000081">
    <property type="protein sequence ID" value="PJF36088.1"/>
    <property type="molecule type" value="Genomic_DNA"/>
</dbReference>